<feature type="domain" description="SAC" evidence="5">
    <location>
        <begin position="278"/>
        <end position="637"/>
    </location>
</feature>
<organism evidence="6 7">
    <name type="scientific">Corynascus novoguineensis</name>
    <dbReference type="NCBI Taxonomy" id="1126955"/>
    <lineage>
        <taxon>Eukaryota</taxon>
        <taxon>Fungi</taxon>
        <taxon>Dikarya</taxon>
        <taxon>Ascomycota</taxon>
        <taxon>Pezizomycotina</taxon>
        <taxon>Sordariomycetes</taxon>
        <taxon>Sordariomycetidae</taxon>
        <taxon>Sordariales</taxon>
        <taxon>Chaetomiaceae</taxon>
        <taxon>Corynascus</taxon>
    </lineage>
</organism>
<feature type="compositionally biased region" description="Basic and acidic residues" evidence="4">
    <location>
        <begin position="802"/>
        <end position="812"/>
    </location>
</feature>
<evidence type="ECO:0000313" key="7">
    <source>
        <dbReference type="Proteomes" id="UP001303647"/>
    </source>
</evidence>
<protein>
    <submittedName>
        <fullName evidence="6">SacI homology domain-containing protein</fullName>
    </submittedName>
</protein>
<reference evidence="6" key="1">
    <citation type="journal article" date="2023" name="Mol. Phylogenet. Evol.">
        <title>Genome-scale phylogeny and comparative genomics of the fungal order Sordariales.</title>
        <authorList>
            <person name="Hensen N."/>
            <person name="Bonometti L."/>
            <person name="Westerberg I."/>
            <person name="Brannstrom I.O."/>
            <person name="Guillou S."/>
            <person name="Cros-Aarteil S."/>
            <person name="Calhoun S."/>
            <person name="Haridas S."/>
            <person name="Kuo A."/>
            <person name="Mondo S."/>
            <person name="Pangilinan J."/>
            <person name="Riley R."/>
            <person name="LaButti K."/>
            <person name="Andreopoulos B."/>
            <person name="Lipzen A."/>
            <person name="Chen C."/>
            <person name="Yan M."/>
            <person name="Daum C."/>
            <person name="Ng V."/>
            <person name="Clum A."/>
            <person name="Steindorff A."/>
            <person name="Ohm R.A."/>
            <person name="Martin F."/>
            <person name="Silar P."/>
            <person name="Natvig D.O."/>
            <person name="Lalanne C."/>
            <person name="Gautier V."/>
            <person name="Ament-Velasquez S.L."/>
            <person name="Kruys A."/>
            <person name="Hutchinson M.I."/>
            <person name="Powell A.J."/>
            <person name="Barry K."/>
            <person name="Miller A.N."/>
            <person name="Grigoriev I.V."/>
            <person name="Debuchy R."/>
            <person name="Gladieux P."/>
            <person name="Hiltunen Thoren M."/>
            <person name="Johannesson H."/>
        </authorList>
    </citation>
    <scope>NUCLEOTIDE SEQUENCE</scope>
    <source>
        <strain evidence="6">CBS 359.72</strain>
    </source>
</reference>
<proteinExistence type="predicted"/>
<feature type="region of interest" description="Disordered" evidence="4">
    <location>
        <begin position="1"/>
        <end position="131"/>
    </location>
</feature>
<feature type="compositionally biased region" description="Polar residues" evidence="4">
    <location>
        <begin position="97"/>
        <end position="107"/>
    </location>
</feature>
<evidence type="ECO:0000256" key="4">
    <source>
        <dbReference type="SAM" id="MobiDB-lite"/>
    </source>
</evidence>
<keyword evidence="7" id="KW-1185">Reference proteome</keyword>
<keyword evidence="3" id="KW-0472">Membrane</keyword>
<feature type="compositionally biased region" description="Basic and acidic residues" evidence="4">
    <location>
        <begin position="863"/>
        <end position="874"/>
    </location>
</feature>
<comment type="subcellular location">
    <subcellularLocation>
        <location evidence="1">Endomembrane system</location>
    </subcellularLocation>
</comment>
<dbReference type="PANTHER" id="PTHR45738">
    <property type="entry name" value="POLYPHOSPHOINOSITIDE PHOSPHATASE"/>
    <property type="match status" value="1"/>
</dbReference>
<dbReference type="GO" id="GO:0046856">
    <property type="term" value="P:phosphatidylinositol dephosphorylation"/>
    <property type="evidence" value="ECO:0007669"/>
    <property type="project" value="InterPro"/>
</dbReference>
<feature type="region of interest" description="Disordered" evidence="4">
    <location>
        <begin position="801"/>
        <end position="950"/>
    </location>
</feature>
<feature type="region of interest" description="Disordered" evidence="4">
    <location>
        <begin position="1041"/>
        <end position="1087"/>
    </location>
</feature>
<evidence type="ECO:0000259" key="5">
    <source>
        <dbReference type="PROSITE" id="PS50275"/>
    </source>
</evidence>
<comment type="caution">
    <text evidence="6">The sequence shown here is derived from an EMBL/GenBank/DDBJ whole genome shotgun (WGS) entry which is preliminary data.</text>
</comment>
<dbReference type="InterPro" id="IPR002013">
    <property type="entry name" value="SAC_dom"/>
</dbReference>
<dbReference type="Proteomes" id="UP001303647">
    <property type="component" value="Unassembled WGS sequence"/>
</dbReference>
<feature type="compositionally biased region" description="Basic and acidic residues" evidence="4">
    <location>
        <begin position="931"/>
        <end position="941"/>
    </location>
</feature>
<reference evidence="6" key="2">
    <citation type="submission" date="2023-05" db="EMBL/GenBank/DDBJ databases">
        <authorList>
            <consortium name="Lawrence Berkeley National Laboratory"/>
            <person name="Steindorff A."/>
            <person name="Hensen N."/>
            <person name="Bonometti L."/>
            <person name="Westerberg I."/>
            <person name="Brannstrom I.O."/>
            <person name="Guillou S."/>
            <person name="Cros-Aarteil S."/>
            <person name="Calhoun S."/>
            <person name="Haridas S."/>
            <person name="Kuo A."/>
            <person name="Mondo S."/>
            <person name="Pangilinan J."/>
            <person name="Riley R."/>
            <person name="Labutti K."/>
            <person name="Andreopoulos B."/>
            <person name="Lipzen A."/>
            <person name="Chen C."/>
            <person name="Yanf M."/>
            <person name="Daum C."/>
            <person name="Ng V."/>
            <person name="Clum A."/>
            <person name="Ohm R."/>
            <person name="Martin F."/>
            <person name="Silar P."/>
            <person name="Natvig D."/>
            <person name="Lalanne C."/>
            <person name="Gautier V."/>
            <person name="Ament-Velasquez S.L."/>
            <person name="Kruys A."/>
            <person name="Hutchinson M.I."/>
            <person name="Powell A.J."/>
            <person name="Barry K."/>
            <person name="Miller A.N."/>
            <person name="Grigoriev I.V."/>
            <person name="Debuchy R."/>
            <person name="Gladieux P."/>
            <person name="Thoren M.H."/>
            <person name="Johannesson H."/>
        </authorList>
    </citation>
    <scope>NUCLEOTIDE SEQUENCE</scope>
    <source>
        <strain evidence="6">CBS 359.72</strain>
    </source>
</reference>
<feature type="compositionally biased region" description="Low complexity" evidence="4">
    <location>
        <begin position="67"/>
        <end position="76"/>
    </location>
</feature>
<evidence type="ECO:0000256" key="1">
    <source>
        <dbReference type="ARBA" id="ARBA00004308"/>
    </source>
</evidence>
<dbReference type="PROSITE" id="PS50275">
    <property type="entry name" value="SAC"/>
    <property type="match status" value="1"/>
</dbReference>
<name>A0AAN7CPC9_9PEZI</name>
<dbReference type="Pfam" id="PF02383">
    <property type="entry name" value="Syja_N"/>
    <property type="match status" value="1"/>
</dbReference>
<evidence type="ECO:0000313" key="6">
    <source>
        <dbReference type="EMBL" id="KAK4245455.1"/>
    </source>
</evidence>
<dbReference type="AlphaFoldDB" id="A0AAN7CPC9"/>
<feature type="compositionally biased region" description="Basic residues" evidence="4">
    <location>
        <begin position="875"/>
        <end position="899"/>
    </location>
</feature>
<feature type="compositionally biased region" description="Polar residues" evidence="4">
    <location>
        <begin position="914"/>
        <end position="930"/>
    </location>
</feature>
<feature type="compositionally biased region" description="Polar residues" evidence="4">
    <location>
        <begin position="55"/>
        <end position="66"/>
    </location>
</feature>
<feature type="compositionally biased region" description="Gly residues" evidence="4">
    <location>
        <begin position="1048"/>
        <end position="1084"/>
    </location>
</feature>
<sequence length="1136" mass="127399">MADTIETELASVNAISVAPPSDTSPPSAPAPPRQDIPQGVSDSKDAAEPVFPPLHNNTSTDADSVTSRASAPPRAGAGRGGHDNDEDEPAVARPFLRTSSPDASSRPSLAKSADDEESEERTEGGNESGWRPRLKQRMHRFSLYETASRFYIVGGDVNEKRYRILKIDRTNDDASELSMTDDKTVYTQKDMNQLLDTIDDGNRGTGGLKLRCTTWGLLGFIKFTGPYYMLLITKKSTVAMVGGHYVYQIDDTELIPLTSPNFRMDQRNTEESRFLGILNHLDLTRSFYYSYSYDITRSLQHNISRERASLLNGRPCSADDDSDPMFVWNHHLLQPAAKVLNAPFDWCRPVIHGYIDQAAVSIYGRTAHITIIARRSRYFAGARFLKRGANDLGYVANDVETEQIVSEALTTSFHAPGPKFFASPAYTSYLQHRGSIPLYWTQDNTGVTPKPPIELNLVDPFYTAAALHFDNLFERYGAPIYVLNLIKARERTPRESKLLEEYTRAIAYLNQFLPADKKIIHRAWDMSRAAKSRDQDVIGTLESIADEVLSTTGFFQNGDGHTSPIRVQNGVARTNCIDCLDRTNAAQFVIGKRALGYQLHALGILGDTTVEYDTDAVNLFTYMYHDHGDTIAVQYGGSQLVNTMETYRKINQWTSHSRDMIESFKRYYHNSFLDGQRQEAYNLFLGNYIFAQGQPMLWDLATDYYLHHEDPRTWLEKGKRDYIHWYTPEFLKERVIPAYPPIQPSPKNNPISAYDDYWLEYYRPSTLSSFPKMFPYKMNSTIKYIPFKSTQDGRYDLSPFRVRTETDGDAHDKKKSKKETTVVAPQDIARMADDTEASSSVNEKSPAPTSTTTNNGRMSLPRWLHEKNAADGTHHHVHPHSPQHHRHPSNTSHQSHHSRNNSTDQTHRGHLQNDHQSGAHTFTSTLTNEKAQQHNQDEKKPYQTALEKSRAAQQTFTQVVRDSLNPSVSAAEAADYARYVAHPQNLPLVVSSSPSSPLQHPEDEIEPEYVEFVSGAWKEEGLGRAVGAFFLPPLTVGGDGDEATEGAGKVGGSKGKGLNGTAATGGGGVVGDHSGRNGGDYQHGGGEEDDWMLYAETVRVLENPLTVTEEDALKKRYKAYRKWLRGKSLFKQQPVD</sequence>
<keyword evidence="2" id="KW-0378">Hydrolase</keyword>
<evidence type="ECO:0000256" key="2">
    <source>
        <dbReference type="ARBA" id="ARBA00022801"/>
    </source>
</evidence>
<accession>A0AAN7CPC9</accession>
<feature type="compositionally biased region" description="Polar residues" evidence="4">
    <location>
        <begin position="837"/>
        <end position="857"/>
    </location>
</feature>
<evidence type="ECO:0000256" key="3">
    <source>
        <dbReference type="ARBA" id="ARBA00023136"/>
    </source>
</evidence>
<dbReference type="PANTHER" id="PTHR45738:SF5">
    <property type="entry name" value="POLYPHOSPHOINOSITIDE PHOSPHATASE"/>
    <property type="match status" value="1"/>
</dbReference>
<dbReference type="EMBL" id="MU857700">
    <property type="protein sequence ID" value="KAK4245455.1"/>
    <property type="molecule type" value="Genomic_DNA"/>
</dbReference>
<dbReference type="GO" id="GO:0012505">
    <property type="term" value="C:endomembrane system"/>
    <property type="evidence" value="ECO:0007669"/>
    <property type="project" value="UniProtKB-SubCell"/>
</dbReference>
<gene>
    <name evidence="6" type="ORF">C7999DRAFT_16325</name>
</gene>
<feature type="compositionally biased region" description="Pro residues" evidence="4">
    <location>
        <begin position="22"/>
        <end position="34"/>
    </location>
</feature>
<dbReference type="InterPro" id="IPR043573">
    <property type="entry name" value="Fig4-like"/>
</dbReference>
<dbReference type="GO" id="GO:0043813">
    <property type="term" value="F:phosphatidylinositol-3,5-bisphosphate 5-phosphatase activity"/>
    <property type="evidence" value="ECO:0007669"/>
    <property type="project" value="InterPro"/>
</dbReference>